<dbReference type="AlphaFoldDB" id="A0A5C6K9A9"/>
<evidence type="ECO:0000259" key="5">
    <source>
        <dbReference type="Pfam" id="PF01420"/>
    </source>
</evidence>
<evidence type="ECO:0000313" key="6">
    <source>
        <dbReference type="EMBL" id="TWV59079.1"/>
    </source>
</evidence>
<dbReference type="InterPro" id="IPR044946">
    <property type="entry name" value="Restrct_endonuc_typeI_TRD_sf"/>
</dbReference>
<feature type="domain" description="Type I restriction modification DNA specificity" evidence="5">
    <location>
        <begin position="222"/>
        <end position="389"/>
    </location>
</feature>
<dbReference type="Pfam" id="PF01420">
    <property type="entry name" value="Methylase_S"/>
    <property type="match status" value="2"/>
</dbReference>
<reference evidence="6 7" key="1">
    <citation type="submission" date="2019-07" db="EMBL/GenBank/DDBJ databases">
        <title>Genome sequencing of Parabacteroides distasonis iSURF_7.</title>
        <authorList>
            <person name="Degefu H.N."/>
            <person name="Ruoff K.L."/>
            <person name="Price C.E."/>
            <person name="Valls R.A."/>
            <person name="O'Toole G.A."/>
        </authorList>
    </citation>
    <scope>NUCLEOTIDE SEQUENCE [LARGE SCALE GENOMIC DNA]</scope>
    <source>
        <strain evidence="6 7">CFPLTA003_1B</strain>
    </source>
</reference>
<dbReference type="Gene3D" id="3.90.220.20">
    <property type="entry name" value="DNA methylase specificity domains"/>
    <property type="match status" value="2"/>
</dbReference>
<dbReference type="GO" id="GO:0009307">
    <property type="term" value="P:DNA restriction-modification system"/>
    <property type="evidence" value="ECO:0007669"/>
    <property type="project" value="UniProtKB-KW"/>
</dbReference>
<evidence type="ECO:0000256" key="4">
    <source>
        <dbReference type="SAM" id="Coils"/>
    </source>
</evidence>
<dbReference type="GO" id="GO:0003677">
    <property type="term" value="F:DNA binding"/>
    <property type="evidence" value="ECO:0007669"/>
    <property type="project" value="UniProtKB-KW"/>
</dbReference>
<comment type="similarity">
    <text evidence="1">Belongs to the type-I restriction system S methylase family.</text>
</comment>
<dbReference type="PANTHER" id="PTHR43140:SF1">
    <property type="entry name" value="TYPE I RESTRICTION ENZYME ECOKI SPECIFICITY SUBUNIT"/>
    <property type="match status" value="1"/>
</dbReference>
<organism evidence="6 7">
    <name type="scientific">Parabacteroides distasonis</name>
    <dbReference type="NCBI Taxonomy" id="823"/>
    <lineage>
        <taxon>Bacteria</taxon>
        <taxon>Pseudomonadati</taxon>
        <taxon>Bacteroidota</taxon>
        <taxon>Bacteroidia</taxon>
        <taxon>Bacteroidales</taxon>
        <taxon>Tannerellaceae</taxon>
        <taxon>Parabacteroides</taxon>
    </lineage>
</organism>
<evidence type="ECO:0000313" key="7">
    <source>
        <dbReference type="Proteomes" id="UP000315827"/>
    </source>
</evidence>
<gene>
    <name evidence="6" type="ORF">FSA05_19035</name>
</gene>
<proteinExistence type="inferred from homology"/>
<keyword evidence="2" id="KW-0680">Restriction system</keyword>
<protein>
    <recommendedName>
        <fullName evidence="5">Type I restriction modification DNA specificity domain-containing protein</fullName>
    </recommendedName>
</protein>
<dbReference type="CDD" id="cd17256">
    <property type="entry name" value="RMtype1_S_EcoJA65PI-TRD1-CR1_like"/>
    <property type="match status" value="1"/>
</dbReference>
<dbReference type="SUPFAM" id="SSF116734">
    <property type="entry name" value="DNA methylase specificity domain"/>
    <property type="match status" value="2"/>
</dbReference>
<comment type="caution">
    <text evidence="6">The sequence shown here is derived from an EMBL/GenBank/DDBJ whole genome shotgun (WGS) entry which is preliminary data.</text>
</comment>
<evidence type="ECO:0000256" key="2">
    <source>
        <dbReference type="ARBA" id="ARBA00022747"/>
    </source>
</evidence>
<dbReference type="PANTHER" id="PTHR43140">
    <property type="entry name" value="TYPE-1 RESTRICTION ENZYME ECOKI SPECIFICITY PROTEIN"/>
    <property type="match status" value="1"/>
</dbReference>
<feature type="domain" description="Type I restriction modification DNA specificity" evidence="5">
    <location>
        <begin position="10"/>
        <end position="158"/>
    </location>
</feature>
<accession>A0A5C6K9A9</accession>
<dbReference type="Proteomes" id="UP000315827">
    <property type="component" value="Unassembled WGS sequence"/>
</dbReference>
<dbReference type="InterPro" id="IPR051212">
    <property type="entry name" value="Type-I_RE_S_subunit"/>
</dbReference>
<keyword evidence="3" id="KW-0238">DNA-binding</keyword>
<keyword evidence="4" id="KW-0175">Coiled coil</keyword>
<name>A0A5C6K9A9_PARDI</name>
<dbReference type="InterPro" id="IPR000055">
    <property type="entry name" value="Restrct_endonuc_typeI_TRD"/>
</dbReference>
<sequence>MSERNENNLPEGWSKIYLGEIITLEYGKSLIALERKKGKYKVWGANGVVGTHNDFLIEGPVIIIGRKGSVGTVNYSLENCWPIDTTYYINSIKCLSSQFIFYLLKHINLSNLDKSTTIPGLNRESVYRQYISLPPLNEQYRIVEKIEELFSEIENVEASLYKIKQKLEFYWQTILHYSFCGNLSKKWRAEEINRNPKSLNAIHEIPIGWKWSELETHTNFIGAGSTPKGGRSIYVHNGIPFIRSQNVLHYSLNLDDVVYITNEINEKMSRTQTQINDVLLNITGASIGRCTYIPDNIEKANVNQHVCIIRTKPTLLYKYLSLYLNSPAIQRLIQEWSSGATREALTLSQIRSIPIPMCSLEEQEYIVSELESQYSNLEHIRKMLENKINQIQMLKQSVLNKAFDGRLVPQDPNDEPAYKLLKRIKEERFDFAQSKPKEKKVKINTEKMERTKSVLDLLKEAKEPVSAKEIWQQSKHWESIDDFYAELKSISDSIEQTKSKTEILLSLKK</sequence>
<evidence type="ECO:0000256" key="1">
    <source>
        <dbReference type="ARBA" id="ARBA00010923"/>
    </source>
</evidence>
<dbReference type="EMBL" id="VOHW01000016">
    <property type="protein sequence ID" value="TWV59079.1"/>
    <property type="molecule type" value="Genomic_DNA"/>
</dbReference>
<dbReference type="CDD" id="cd17267">
    <property type="entry name" value="RMtype1_S_EcoAO83I-TRD1-CR1_like"/>
    <property type="match status" value="1"/>
</dbReference>
<feature type="coiled-coil region" evidence="4">
    <location>
        <begin position="360"/>
        <end position="401"/>
    </location>
</feature>
<evidence type="ECO:0000256" key="3">
    <source>
        <dbReference type="ARBA" id="ARBA00023125"/>
    </source>
</evidence>
<dbReference type="RefSeq" id="WP_146376038.1">
    <property type="nucleotide sequence ID" value="NZ_VOHW01000016.1"/>
</dbReference>